<keyword evidence="1" id="KW-1133">Transmembrane helix</keyword>
<dbReference type="Proteomes" id="UP000189883">
    <property type="component" value="Chromosome"/>
</dbReference>
<feature type="domain" description="CCDC81-like prokaryotic HU" evidence="2">
    <location>
        <begin position="2"/>
        <end position="49"/>
    </location>
</feature>
<dbReference type="AlphaFoldDB" id="A0A1S7DTJ1"/>
<sequence length="226" mass="25109">MNIASCILEALKTHGSVAVPHFGVFSLKYSGAIISNEDGHILPPAKQIVLEKNYLLKENSFINFVAQIKGISSQTADFEIKTQTDYWKKKIEARESFEVEALGAFNSDAQGFSFVGQRIYLDSPDVYGLEAINLSEMSSQKETQPSQPKKSNVWKVVLWLLVLIIPAGVLGYLNFYHPEILFGVKSFEKDKAPKTTTPQPVKATKTNDTLVIDSLKQDSLPANNLK</sequence>
<reference evidence="3 4" key="1">
    <citation type="submission" date="2015-06" db="EMBL/GenBank/DDBJ databases">
        <title>R. anatipestifer strain HXb2 is the most virulent strain so far, and the genome sequence would help us uncover the pathogenesis.</title>
        <authorList>
            <person name="Hu Q."/>
            <person name="Qi J."/>
            <person name="Bo H."/>
            <person name="Liu G."/>
            <person name="Tao M."/>
            <person name="Ding Y."/>
            <person name="Xue Y."/>
        </authorList>
    </citation>
    <scope>NUCLEOTIDE SEQUENCE [LARGE SCALE GENOMIC DNA]</scope>
    <source>
        <strain evidence="3 4">HXb2</strain>
    </source>
</reference>
<keyword evidence="1" id="KW-0812">Transmembrane</keyword>
<keyword evidence="1" id="KW-0472">Membrane</keyword>
<dbReference type="InterPro" id="IPR040495">
    <property type="entry name" value="HU-CCDC81_bac_1"/>
</dbReference>
<evidence type="ECO:0000259" key="2">
    <source>
        <dbReference type="Pfam" id="PF18174"/>
    </source>
</evidence>
<dbReference type="Pfam" id="PF18174">
    <property type="entry name" value="HU-CCDC81_bac_1"/>
    <property type="match status" value="1"/>
</dbReference>
<gene>
    <name evidence="3" type="ORF">AB406_1479</name>
</gene>
<proteinExistence type="predicted"/>
<evidence type="ECO:0000256" key="1">
    <source>
        <dbReference type="SAM" id="Phobius"/>
    </source>
</evidence>
<accession>A0A1S7DTJ1</accession>
<dbReference type="EMBL" id="CP011859">
    <property type="protein sequence ID" value="AQY22424.1"/>
    <property type="molecule type" value="Genomic_DNA"/>
</dbReference>
<protein>
    <recommendedName>
        <fullName evidence="2">CCDC81-like prokaryotic HU domain-containing protein</fullName>
    </recommendedName>
</protein>
<evidence type="ECO:0000313" key="3">
    <source>
        <dbReference type="EMBL" id="AQY22424.1"/>
    </source>
</evidence>
<organism evidence="3 4">
    <name type="scientific">Riemerella anatipestifer</name>
    <name type="common">Moraxella anatipestifer</name>
    <dbReference type="NCBI Taxonomy" id="34085"/>
    <lineage>
        <taxon>Bacteria</taxon>
        <taxon>Pseudomonadati</taxon>
        <taxon>Bacteroidota</taxon>
        <taxon>Flavobacteriia</taxon>
        <taxon>Flavobacteriales</taxon>
        <taxon>Weeksellaceae</taxon>
        <taxon>Riemerella</taxon>
    </lineage>
</organism>
<feature type="transmembrane region" description="Helical" evidence="1">
    <location>
        <begin position="156"/>
        <end position="175"/>
    </location>
</feature>
<dbReference type="RefSeq" id="WP_079207605.1">
    <property type="nucleotide sequence ID" value="NZ_CP011859.1"/>
</dbReference>
<evidence type="ECO:0000313" key="4">
    <source>
        <dbReference type="Proteomes" id="UP000189883"/>
    </source>
</evidence>
<name>A0A1S7DTJ1_RIEAN</name>